<comment type="caution">
    <text evidence="2">The sequence shown here is derived from an EMBL/GenBank/DDBJ whole genome shotgun (WGS) entry which is preliminary data.</text>
</comment>
<dbReference type="AlphaFoldDB" id="A0AAD5UHC5"/>
<sequence>MSSPKKPVEPNQSRLTSAIEQAQAYTISSLEAKLISHGPYIRVYEKPEREKKEPERPKSPTHKYTSIVEVSSQKERLFSSSYPNVIKVPPTITRVVIDKQSTRSNNSEIILNRPKSVKSGPRYSRSSGSMFSNSFGDSSTVEKSQPLIPFMQMTNALQLHLKLRVLEDNERIIYWIPGSFLVQSSPFVNQQNNFNFAKLFKNVEKHDQTIPGQNYPGYLLLTNKYVYIARPLFKLGNLKAPLQDEQTMYMNPSKLIEICQKMSIFEMDRIDVGPRRQYLVFHTDTRMPGKEPVILSVLFQTRSRYLTTQVVDSITTLLDEVKENSQDRSTLINQDTEWCIKNLQDTIILQPGDKESQILKYDAWPSQVNPLSTEEYDSGVKEQVTKVDFDFVKLYLFGVFLRYFKPVPETDILGAEIQHVSILGTREYLYLLQERLDAWPPAIFPPEFSSRYPSKYNHVKGFLIDVVPQYTLLGVGRISDIKKIERWRSWRIDSCFPQLKNLGAQLQNGHIGYYNAMTSVNKQQATTSGWFWWVRIYFGKQEGEPIRPAEPPTSVPKVMFWDVVFANRESTSDFIDTVQRISPHVETVIGDD</sequence>
<accession>A0AAD5UHC5</accession>
<keyword evidence="3" id="KW-1185">Reference proteome</keyword>
<feature type="region of interest" description="Disordered" evidence="1">
    <location>
        <begin position="113"/>
        <end position="136"/>
    </location>
</feature>
<organism evidence="2 3">
    <name type="scientific">Boothiomyces macroporosus</name>
    <dbReference type="NCBI Taxonomy" id="261099"/>
    <lineage>
        <taxon>Eukaryota</taxon>
        <taxon>Fungi</taxon>
        <taxon>Fungi incertae sedis</taxon>
        <taxon>Chytridiomycota</taxon>
        <taxon>Chytridiomycota incertae sedis</taxon>
        <taxon>Chytridiomycetes</taxon>
        <taxon>Rhizophydiales</taxon>
        <taxon>Terramycetaceae</taxon>
        <taxon>Boothiomyces</taxon>
    </lineage>
</organism>
<evidence type="ECO:0000313" key="2">
    <source>
        <dbReference type="EMBL" id="KAJ3258147.1"/>
    </source>
</evidence>
<gene>
    <name evidence="2" type="ORF">HK103_003965</name>
</gene>
<dbReference type="EMBL" id="JADGKB010000030">
    <property type="protein sequence ID" value="KAJ3258147.1"/>
    <property type="molecule type" value="Genomic_DNA"/>
</dbReference>
<name>A0AAD5UHC5_9FUNG</name>
<proteinExistence type="predicted"/>
<reference evidence="2" key="1">
    <citation type="submission" date="2020-05" db="EMBL/GenBank/DDBJ databases">
        <title>Phylogenomic resolution of chytrid fungi.</title>
        <authorList>
            <person name="Stajich J.E."/>
            <person name="Amses K."/>
            <person name="Simmons R."/>
            <person name="Seto K."/>
            <person name="Myers J."/>
            <person name="Bonds A."/>
            <person name="Quandt C.A."/>
            <person name="Barry K."/>
            <person name="Liu P."/>
            <person name="Grigoriev I."/>
            <person name="Longcore J.E."/>
            <person name="James T.Y."/>
        </authorList>
    </citation>
    <scope>NUCLEOTIDE SEQUENCE</scope>
    <source>
        <strain evidence="2">PLAUS21</strain>
    </source>
</reference>
<evidence type="ECO:0000313" key="3">
    <source>
        <dbReference type="Proteomes" id="UP001210925"/>
    </source>
</evidence>
<dbReference type="Proteomes" id="UP001210925">
    <property type="component" value="Unassembled WGS sequence"/>
</dbReference>
<protein>
    <submittedName>
        <fullName evidence="2">Uncharacterized protein</fullName>
    </submittedName>
</protein>
<evidence type="ECO:0000256" key="1">
    <source>
        <dbReference type="SAM" id="MobiDB-lite"/>
    </source>
</evidence>
<feature type="compositionally biased region" description="Low complexity" evidence="1">
    <location>
        <begin position="124"/>
        <end position="136"/>
    </location>
</feature>